<keyword evidence="3" id="KW-1185">Reference proteome</keyword>
<dbReference type="PANTHER" id="PTHR35753:SF2">
    <property type="entry name" value="PROTEIN MAINTENANCE OF PSII UNDER HIGH LIGHT 1"/>
    <property type="match status" value="1"/>
</dbReference>
<dbReference type="InterPro" id="IPR038936">
    <property type="entry name" value="MPH1"/>
</dbReference>
<keyword evidence="1" id="KW-0812">Transmembrane</keyword>
<protein>
    <submittedName>
        <fullName evidence="2">Uncharacterized protein</fullName>
    </submittedName>
</protein>
<dbReference type="Proteomes" id="UP001497522">
    <property type="component" value="Chromosome 2"/>
</dbReference>
<gene>
    <name evidence="2" type="ORF">CSSPJE1EN2_LOCUS14036</name>
</gene>
<dbReference type="PANTHER" id="PTHR35753">
    <property type="entry name" value="PROTEIN MAINTENANCE OF PSII UNDER HIGH LIGHT 1"/>
    <property type="match status" value="1"/>
</dbReference>
<name>A0ABP1B855_9BRYO</name>
<evidence type="ECO:0000313" key="2">
    <source>
        <dbReference type="EMBL" id="CAK9871368.1"/>
    </source>
</evidence>
<keyword evidence="1" id="KW-0472">Membrane</keyword>
<dbReference type="EMBL" id="OZ023703">
    <property type="protein sequence ID" value="CAK9871368.1"/>
    <property type="molecule type" value="Genomic_DNA"/>
</dbReference>
<proteinExistence type="predicted"/>
<evidence type="ECO:0000313" key="3">
    <source>
        <dbReference type="Proteomes" id="UP001497522"/>
    </source>
</evidence>
<keyword evidence="1" id="KW-1133">Transmembrane helix</keyword>
<reference evidence="2 3" key="1">
    <citation type="submission" date="2024-03" db="EMBL/GenBank/DDBJ databases">
        <authorList>
            <consortium name="ELIXIR-Norway"/>
            <consortium name="Elixir Norway"/>
        </authorList>
    </citation>
    <scope>NUCLEOTIDE SEQUENCE [LARGE SCALE GENOMIC DNA]</scope>
</reference>
<evidence type="ECO:0000256" key="1">
    <source>
        <dbReference type="SAM" id="Phobius"/>
    </source>
</evidence>
<sequence length="226" mass="23769">MVVSIGGLGVEMAGMVQQPMVACSGSSSSSGCVMKRTRRRSLNTTALASLQSRRLLLQRVSLPRICAVKAPEECNEEEEEGSAVEKEVGKLSIKWEAEEKTKLAGTYSPVAQNERRWTGYIEKDTAGQTNIYSVEPTVYVAESAISTGSAGGSSEGTNKSLAIAVGLGLVAVASALSILLLVGKNTLAALEDSSTYSGPPLSYYITKFNPTVAVQAEVSEASPLDN</sequence>
<organism evidence="2 3">
    <name type="scientific">Sphagnum jensenii</name>
    <dbReference type="NCBI Taxonomy" id="128206"/>
    <lineage>
        <taxon>Eukaryota</taxon>
        <taxon>Viridiplantae</taxon>
        <taxon>Streptophyta</taxon>
        <taxon>Embryophyta</taxon>
        <taxon>Bryophyta</taxon>
        <taxon>Sphagnophytina</taxon>
        <taxon>Sphagnopsida</taxon>
        <taxon>Sphagnales</taxon>
        <taxon>Sphagnaceae</taxon>
        <taxon>Sphagnum</taxon>
    </lineage>
</organism>
<feature type="transmembrane region" description="Helical" evidence="1">
    <location>
        <begin position="161"/>
        <end position="182"/>
    </location>
</feature>
<accession>A0ABP1B855</accession>